<dbReference type="EMBL" id="WITC01000127">
    <property type="protein sequence ID" value="MQX18933.1"/>
    <property type="molecule type" value="Genomic_DNA"/>
</dbReference>
<keyword evidence="1 2" id="KW-0238">DNA-binding</keyword>
<dbReference type="InterPro" id="IPR036388">
    <property type="entry name" value="WH-like_DNA-bd_sf"/>
</dbReference>
<accession>A0A6N7LM26</accession>
<dbReference type="Gene3D" id="3.40.50.300">
    <property type="entry name" value="P-loop containing nucleotide triphosphate hydrolases"/>
    <property type="match status" value="1"/>
</dbReference>
<dbReference type="GO" id="GO:0003677">
    <property type="term" value="F:DNA binding"/>
    <property type="evidence" value="ECO:0007669"/>
    <property type="project" value="UniProtKB-UniRule"/>
</dbReference>
<dbReference type="Gene3D" id="1.10.10.10">
    <property type="entry name" value="Winged helix-like DNA-binding domain superfamily/Winged helix DNA-binding domain"/>
    <property type="match status" value="1"/>
</dbReference>
<dbReference type="GO" id="GO:0000160">
    <property type="term" value="P:phosphorelay signal transduction system"/>
    <property type="evidence" value="ECO:0007669"/>
    <property type="project" value="InterPro"/>
</dbReference>
<feature type="DNA-binding region" description="OmpR/PhoB-type" evidence="2">
    <location>
        <begin position="2"/>
        <end position="100"/>
    </location>
</feature>
<proteinExistence type="predicted"/>
<dbReference type="GO" id="GO:0006355">
    <property type="term" value="P:regulation of DNA-templated transcription"/>
    <property type="evidence" value="ECO:0007669"/>
    <property type="project" value="InterPro"/>
</dbReference>
<protein>
    <recommendedName>
        <fullName evidence="3">OmpR/PhoB-type domain-containing protein</fullName>
    </recommendedName>
</protein>
<dbReference type="InterPro" id="IPR001867">
    <property type="entry name" value="OmpR/PhoB-type_DNA-bd"/>
</dbReference>
<evidence type="ECO:0000313" key="6">
    <source>
        <dbReference type="Proteomes" id="UP000439983"/>
    </source>
</evidence>
<evidence type="ECO:0000259" key="3">
    <source>
        <dbReference type="PROSITE" id="PS51755"/>
    </source>
</evidence>
<evidence type="ECO:0000256" key="1">
    <source>
        <dbReference type="ARBA" id="ARBA00023125"/>
    </source>
</evidence>
<dbReference type="Pfam" id="PF00486">
    <property type="entry name" value="Trans_reg_C"/>
    <property type="match status" value="1"/>
</dbReference>
<dbReference type="EMBL" id="WITC01000128">
    <property type="protein sequence ID" value="MQX19060.1"/>
    <property type="molecule type" value="Genomic_DNA"/>
</dbReference>
<keyword evidence="6" id="KW-1185">Reference proteome</keyword>
<dbReference type="SUPFAM" id="SSF52540">
    <property type="entry name" value="P-loop containing nucleoside triphosphate hydrolases"/>
    <property type="match status" value="1"/>
</dbReference>
<feature type="domain" description="OmpR/PhoB-type" evidence="3">
    <location>
        <begin position="2"/>
        <end position="100"/>
    </location>
</feature>
<comment type="caution">
    <text evidence="4">The sequence shown here is derived from an EMBL/GenBank/DDBJ whole genome shotgun (WGS) entry which is preliminary data.</text>
</comment>
<dbReference type="PROSITE" id="PS51755">
    <property type="entry name" value="OMPR_PHOB"/>
    <property type="match status" value="1"/>
</dbReference>
<dbReference type="SUPFAM" id="SSF46894">
    <property type="entry name" value="C-terminal effector domain of the bipartite response regulators"/>
    <property type="match status" value="1"/>
</dbReference>
<name>A0A6N7LM26_SINTE</name>
<evidence type="ECO:0000313" key="4">
    <source>
        <dbReference type="EMBL" id="MQX18933.1"/>
    </source>
</evidence>
<dbReference type="PANTHER" id="PTHR47691">
    <property type="entry name" value="REGULATOR-RELATED"/>
    <property type="match status" value="1"/>
</dbReference>
<dbReference type="InterPro" id="IPR016032">
    <property type="entry name" value="Sig_transdc_resp-reg_C-effctor"/>
</dbReference>
<dbReference type="Proteomes" id="UP000439983">
    <property type="component" value="Unassembled WGS sequence"/>
</dbReference>
<evidence type="ECO:0000256" key="2">
    <source>
        <dbReference type="PROSITE-ProRule" id="PRU01091"/>
    </source>
</evidence>
<dbReference type="SMART" id="SM00862">
    <property type="entry name" value="Trans_reg_C"/>
    <property type="match status" value="1"/>
</dbReference>
<dbReference type="PANTHER" id="PTHR47691:SF3">
    <property type="entry name" value="HTH-TYPE TRANSCRIPTIONAL REGULATOR RV0890C-RELATED"/>
    <property type="match status" value="1"/>
</dbReference>
<evidence type="ECO:0000313" key="5">
    <source>
        <dbReference type="EMBL" id="MQX19060.1"/>
    </source>
</evidence>
<dbReference type="AlphaFoldDB" id="A0A6N7LM26"/>
<reference evidence="4 6" key="1">
    <citation type="journal article" date="2013" name="Genome Biol.">
        <title>Comparative genomics of the core and accessory genomes of 48 Sinorhizobium strains comprising five genospecies.</title>
        <authorList>
            <person name="Sugawara M."/>
            <person name="Epstein B."/>
            <person name="Badgley B.D."/>
            <person name="Unno T."/>
            <person name="Xu L."/>
            <person name="Reese J."/>
            <person name="Gyaneshwar P."/>
            <person name="Denny R."/>
            <person name="Mudge J."/>
            <person name="Bharti A.K."/>
            <person name="Farmer A.D."/>
            <person name="May G.D."/>
            <person name="Woodward J.E."/>
            <person name="Medigue C."/>
            <person name="Vallenet D."/>
            <person name="Lajus A."/>
            <person name="Rouy Z."/>
            <person name="Martinez-Vaz B."/>
            <person name="Tiffin P."/>
            <person name="Young N.D."/>
            <person name="Sadowsky M.J."/>
        </authorList>
    </citation>
    <scope>NUCLEOTIDE SEQUENCE [LARGE SCALE GENOMIC DNA]</scope>
    <source>
        <strain evidence="4 6">USDA4894</strain>
    </source>
</reference>
<sequence length="192" mass="20905">MEEAFHFGPFSVVPVRRCLSRNGRVVPPGSRALDILLFLISHPGELKTNAEIVRQVWPDTFVDEANLRVHVSALRKALGDTQREPRFIANIPGRGYTFIAPVEHHGPRAASSLPPHKLQRERPESQIFGRDYSLATITDQLGKGRLVTVAGPGGMAKSTVARAVVSRVAGEGEVLSIDLSELELSGSRIRGA</sequence>
<dbReference type="CDD" id="cd00383">
    <property type="entry name" value="trans_reg_C"/>
    <property type="match status" value="1"/>
</dbReference>
<dbReference type="InterPro" id="IPR027417">
    <property type="entry name" value="P-loop_NTPase"/>
</dbReference>
<organism evidence="4 6">
    <name type="scientific">Sinorhizobium terangae</name>
    <dbReference type="NCBI Taxonomy" id="110322"/>
    <lineage>
        <taxon>Bacteria</taxon>
        <taxon>Pseudomonadati</taxon>
        <taxon>Pseudomonadota</taxon>
        <taxon>Alphaproteobacteria</taxon>
        <taxon>Hyphomicrobiales</taxon>
        <taxon>Rhizobiaceae</taxon>
        <taxon>Sinorhizobium/Ensifer group</taxon>
        <taxon>Sinorhizobium</taxon>
    </lineage>
</organism>
<gene>
    <name evidence="4" type="ORF">GHK62_30635</name>
    <name evidence="5" type="ORF">GHK62_31325</name>
</gene>